<evidence type="ECO:0000313" key="12">
    <source>
        <dbReference type="Proteomes" id="UP001329825"/>
    </source>
</evidence>
<evidence type="ECO:0000256" key="3">
    <source>
        <dbReference type="ARBA" id="ARBA00022679"/>
    </source>
</evidence>
<dbReference type="EMBL" id="CP141891">
    <property type="protein sequence ID" value="WRT70473.1"/>
    <property type="molecule type" value="Genomic_DNA"/>
</dbReference>
<keyword evidence="4 9" id="KW-0812">Transmembrane</keyword>
<evidence type="ECO:0000256" key="8">
    <source>
        <dbReference type="SAM" id="MobiDB-lite"/>
    </source>
</evidence>
<keyword evidence="12" id="KW-1185">Reference proteome</keyword>
<evidence type="ECO:0000256" key="2">
    <source>
        <dbReference type="ARBA" id="ARBA00022676"/>
    </source>
</evidence>
<keyword evidence="2" id="KW-0328">Glycosyltransferase</keyword>
<dbReference type="RefSeq" id="XP_062795212.1">
    <property type="nucleotide sequence ID" value="XM_062939161.1"/>
</dbReference>
<feature type="domain" description="Glycosyltransferase 61 catalytic" evidence="10">
    <location>
        <begin position="329"/>
        <end position="429"/>
    </location>
</feature>
<dbReference type="Pfam" id="PF04577">
    <property type="entry name" value="Glyco_transf_61"/>
    <property type="match status" value="1"/>
</dbReference>
<keyword evidence="5 9" id="KW-1133">Transmembrane helix</keyword>
<evidence type="ECO:0000259" key="10">
    <source>
        <dbReference type="Pfam" id="PF04577"/>
    </source>
</evidence>
<keyword evidence="6 9" id="KW-0472">Membrane</keyword>
<evidence type="ECO:0000256" key="5">
    <source>
        <dbReference type="ARBA" id="ARBA00022989"/>
    </source>
</evidence>
<dbReference type="Proteomes" id="UP001329825">
    <property type="component" value="Chromosome 11"/>
</dbReference>
<evidence type="ECO:0000256" key="9">
    <source>
        <dbReference type="SAM" id="Phobius"/>
    </source>
</evidence>
<dbReference type="InterPro" id="IPR007657">
    <property type="entry name" value="Glycosyltransferase_61"/>
</dbReference>
<dbReference type="InterPro" id="IPR049625">
    <property type="entry name" value="Glyco_transf_61_cat"/>
</dbReference>
<organism evidence="11 12">
    <name type="scientific">Kwoniella shivajii</name>
    <dbReference type="NCBI Taxonomy" id="564305"/>
    <lineage>
        <taxon>Eukaryota</taxon>
        <taxon>Fungi</taxon>
        <taxon>Dikarya</taxon>
        <taxon>Basidiomycota</taxon>
        <taxon>Agaricomycotina</taxon>
        <taxon>Tremellomycetes</taxon>
        <taxon>Tremellales</taxon>
        <taxon>Cryptococcaceae</taxon>
        <taxon>Kwoniella</taxon>
    </lineage>
</organism>
<feature type="transmembrane region" description="Helical" evidence="9">
    <location>
        <begin position="42"/>
        <end position="65"/>
    </location>
</feature>
<gene>
    <name evidence="11" type="ORF">IL334_007471</name>
</gene>
<comment type="subcellular location">
    <subcellularLocation>
        <location evidence="1">Membrane</location>
        <topology evidence="1">Single-pass membrane protein</topology>
    </subcellularLocation>
</comment>
<name>A0ABZ1D991_9TREE</name>
<evidence type="ECO:0000256" key="1">
    <source>
        <dbReference type="ARBA" id="ARBA00004167"/>
    </source>
</evidence>
<feature type="compositionally biased region" description="Polar residues" evidence="8">
    <location>
        <begin position="21"/>
        <end position="31"/>
    </location>
</feature>
<evidence type="ECO:0000256" key="6">
    <source>
        <dbReference type="ARBA" id="ARBA00023136"/>
    </source>
</evidence>
<feature type="region of interest" description="Disordered" evidence="8">
    <location>
        <begin position="1"/>
        <end position="33"/>
    </location>
</feature>
<keyword evidence="7" id="KW-0325">Glycoprotein</keyword>
<protein>
    <recommendedName>
        <fullName evidence="10">Glycosyltransferase 61 catalytic domain-containing protein</fullName>
    </recommendedName>
</protein>
<dbReference type="GeneID" id="87959601"/>
<accession>A0ABZ1D991</accession>
<dbReference type="PANTHER" id="PTHR20961:SF38">
    <property type="entry name" value="PROTEIN O-LINKED-MANNOSE BETA-1,4-N-ACETYLGLUCOSAMINYLTRANSFERASE 2"/>
    <property type="match status" value="1"/>
</dbReference>
<reference evidence="11 12" key="1">
    <citation type="submission" date="2024-01" db="EMBL/GenBank/DDBJ databases">
        <title>Comparative genomics of Cryptococcus and Kwoniella reveals pathogenesis evolution and contrasting modes of karyotype evolution via chromosome fusion or intercentromeric recombination.</title>
        <authorList>
            <person name="Coelho M.A."/>
            <person name="David-Palma M."/>
            <person name="Shea T."/>
            <person name="Bowers K."/>
            <person name="McGinley-Smith S."/>
            <person name="Mohammad A.W."/>
            <person name="Gnirke A."/>
            <person name="Yurkov A.M."/>
            <person name="Nowrousian M."/>
            <person name="Sun S."/>
            <person name="Cuomo C.A."/>
            <person name="Heitman J."/>
        </authorList>
    </citation>
    <scope>NUCLEOTIDE SEQUENCE [LARGE SCALE GENOMIC DNA]</scope>
    <source>
        <strain evidence="11">CBS 11374</strain>
    </source>
</reference>
<dbReference type="PANTHER" id="PTHR20961">
    <property type="entry name" value="GLYCOSYLTRANSFERASE"/>
    <property type="match status" value="1"/>
</dbReference>
<evidence type="ECO:0000313" key="11">
    <source>
        <dbReference type="EMBL" id="WRT70473.1"/>
    </source>
</evidence>
<evidence type="ECO:0000256" key="4">
    <source>
        <dbReference type="ARBA" id="ARBA00022692"/>
    </source>
</evidence>
<keyword evidence="3" id="KW-0808">Transferase</keyword>
<evidence type="ECO:0000256" key="7">
    <source>
        <dbReference type="ARBA" id="ARBA00023180"/>
    </source>
</evidence>
<sequence>MIRFTPPSTPLVTNPIRLESPPSSKNNQSSTSKRRCCKMPLAINRFTSFLLLGFGITVILFHTLIQQTTGHSTIEHISKLSKYLPSKTVNRWADLYVAEADFPETKYMSGVAGFNYFHNLYSANGTFIIVTSDPSTLPEYGISGILSGLADPADKYHNHQAAEEDRIMVVSPEEAKERMLLGKAAIRKSGVSLMFADIREGEHQSSFLNHYYHFGEMFLGLWRVVTAAGEIELPSRLIYKAQSVDWRDRPGITTWFQQAVLPEAEIEEANIFEDRRKSGVTYLFDKIAIADRWAAHRIGVNVKYWNKAIADLPLLDVPKTWMDPLRDQIKRLAIAEGCEVKRENSKVPTVLYINRQLTSRRLIDHDAQELVEEMEKLQAEGVIEFHNEYMEKLPRVEQFCLAMRSDVMFAVHGNGLSHQLWMRPGSAVMEIMPVTGFARDYAILGEMMGHEYYAIHYNETFPPEKWRKPDGWGVDQGPDFHSPRITVDGKFMAGMVREMAAKRIDVVEQPLPW</sequence>
<proteinExistence type="predicted"/>